<keyword evidence="2" id="KW-1185">Reference proteome</keyword>
<dbReference type="Proteomes" id="UP001058514">
    <property type="component" value="Chromosome"/>
</dbReference>
<reference evidence="1" key="1">
    <citation type="submission" date="2021-08" db="EMBL/GenBank/DDBJ databases">
        <authorList>
            <person name="Nwanade C."/>
            <person name="Wang M."/>
            <person name="Masoudi A."/>
            <person name="Yu Z."/>
            <person name="Liu J."/>
        </authorList>
    </citation>
    <scope>NUCLEOTIDE SEQUENCE</scope>
    <source>
        <strain evidence="1">S166</strain>
    </source>
</reference>
<accession>A0ABY5WFU8</accession>
<evidence type="ECO:0000313" key="1">
    <source>
        <dbReference type="EMBL" id="UWQ40347.1"/>
    </source>
</evidence>
<organism evidence="1 2">
    <name type="scientific">Leisingera aquaemixtae</name>
    <dbReference type="NCBI Taxonomy" id="1396826"/>
    <lineage>
        <taxon>Bacteria</taxon>
        <taxon>Pseudomonadati</taxon>
        <taxon>Pseudomonadota</taxon>
        <taxon>Alphaproteobacteria</taxon>
        <taxon>Rhodobacterales</taxon>
        <taxon>Roseobacteraceae</taxon>
        <taxon>Leisingera</taxon>
    </lineage>
</organism>
<gene>
    <name evidence="1" type="ORF">K3718_12335</name>
</gene>
<sequence>MSEHADMNKALAALTDKLRSLNDLVTANQFMVEALAQQGGTLQQLDAGSSKAMLRRQARVRFHPETGTAPNAAVLAVLEEVLGRQQESAEIIPFPVRA</sequence>
<dbReference type="RefSeq" id="WP_259963747.1">
    <property type="nucleotide sequence ID" value="NZ_CP081051.1"/>
</dbReference>
<dbReference type="EMBL" id="CP081051">
    <property type="protein sequence ID" value="UWQ40347.1"/>
    <property type="molecule type" value="Genomic_DNA"/>
</dbReference>
<proteinExistence type="predicted"/>
<protein>
    <submittedName>
        <fullName evidence="1">Uncharacterized protein</fullName>
    </submittedName>
</protein>
<evidence type="ECO:0000313" key="2">
    <source>
        <dbReference type="Proteomes" id="UP001058514"/>
    </source>
</evidence>
<name>A0ABY5WFU8_9RHOB</name>